<reference evidence="1" key="1">
    <citation type="submission" date="2023-04" db="EMBL/GenBank/DDBJ databases">
        <title>The human skin virome in hidradenitis suppurativa patients.</title>
        <authorList>
            <person name="Jansen D."/>
        </authorList>
    </citation>
    <scope>NUCLEOTIDE SEQUENCE</scope>
    <source>
        <strain evidence="1">VC3_JansenPhageG</strain>
    </source>
</reference>
<accession>A0AA49X2J7</accession>
<protein>
    <submittedName>
        <fullName evidence="1">Uncharacterized protein</fullName>
    </submittedName>
</protein>
<proteinExistence type="predicted"/>
<evidence type="ECO:0000313" key="1">
    <source>
        <dbReference type="EMBL" id="WLJ25841.1"/>
    </source>
</evidence>
<name>A0AA49X2J7_9VIRU</name>
<organism evidence="1">
    <name type="scientific">Firmicutes phage HS10</name>
    <dbReference type="NCBI Taxonomy" id="3056392"/>
    <lineage>
        <taxon>Viruses</taxon>
    </lineage>
</organism>
<sequence length="31" mass="3279">MSRPIGLLFSFGCTPSGKGAAKLTRLVRQGE</sequence>
<dbReference type="EMBL" id="OQ890317">
    <property type="protein sequence ID" value="WLJ25841.1"/>
    <property type="molecule type" value="Genomic_DNA"/>
</dbReference>